<protein>
    <submittedName>
        <fullName evidence="2">Uncharacterized protein</fullName>
    </submittedName>
</protein>
<dbReference type="EMBL" id="CM007898">
    <property type="protein sequence ID" value="OTG13560.1"/>
    <property type="molecule type" value="Genomic_DNA"/>
</dbReference>
<reference evidence="1" key="3">
    <citation type="submission" date="2020-06" db="EMBL/GenBank/DDBJ databases">
        <title>Helianthus annuus Genome sequencing and assembly Release 2.</title>
        <authorList>
            <person name="Gouzy J."/>
            <person name="Langlade N."/>
            <person name="Munos S."/>
        </authorList>
    </citation>
    <scope>NUCLEOTIDE SEQUENCE</scope>
    <source>
        <tissue evidence="1">Leaves</tissue>
    </source>
</reference>
<keyword evidence="3" id="KW-1185">Reference proteome</keyword>
<dbReference type="Proteomes" id="UP000215914">
    <property type="component" value="Chromosome 9"/>
</dbReference>
<sequence length="108" mass="12634">MTSRLFQLTQLIFNAYLQRLTPFELIPTVCQMESDQWQGTSLYCSRFWSSWIIDINPVRVHARCGGNAVDIGLIPYNTDTIPSTRYSNRKSHYIPKRMAIRVLHRSKL</sequence>
<evidence type="ECO:0000313" key="3">
    <source>
        <dbReference type="Proteomes" id="UP000215914"/>
    </source>
</evidence>
<proteinExistence type="predicted"/>
<dbReference type="Gramene" id="mRNA:HanXRQr2_Chr09g0363991">
    <property type="protein sequence ID" value="mRNA:HanXRQr2_Chr09g0363991"/>
    <property type="gene ID" value="HanXRQr2_Chr09g0363991"/>
</dbReference>
<dbReference type="AlphaFoldDB" id="A0A251TR07"/>
<dbReference type="InParanoid" id="A0A251TR07"/>
<dbReference type="EMBL" id="MNCJ02000324">
    <property type="protein sequence ID" value="KAF5788857.1"/>
    <property type="molecule type" value="Genomic_DNA"/>
</dbReference>
<name>A0A251TR07_HELAN</name>
<evidence type="ECO:0000313" key="1">
    <source>
        <dbReference type="EMBL" id="KAF5788857.1"/>
    </source>
</evidence>
<reference evidence="2" key="2">
    <citation type="submission" date="2017-02" db="EMBL/GenBank/DDBJ databases">
        <title>Sunflower complete genome.</title>
        <authorList>
            <person name="Langlade N."/>
            <person name="Munos S."/>
        </authorList>
    </citation>
    <scope>NUCLEOTIDE SEQUENCE [LARGE SCALE GENOMIC DNA]</scope>
    <source>
        <tissue evidence="2">Leaves</tissue>
    </source>
</reference>
<organism evidence="2 3">
    <name type="scientific">Helianthus annuus</name>
    <name type="common">Common sunflower</name>
    <dbReference type="NCBI Taxonomy" id="4232"/>
    <lineage>
        <taxon>Eukaryota</taxon>
        <taxon>Viridiplantae</taxon>
        <taxon>Streptophyta</taxon>
        <taxon>Embryophyta</taxon>
        <taxon>Tracheophyta</taxon>
        <taxon>Spermatophyta</taxon>
        <taxon>Magnoliopsida</taxon>
        <taxon>eudicotyledons</taxon>
        <taxon>Gunneridae</taxon>
        <taxon>Pentapetalae</taxon>
        <taxon>asterids</taxon>
        <taxon>campanulids</taxon>
        <taxon>Asterales</taxon>
        <taxon>Asteraceae</taxon>
        <taxon>Asteroideae</taxon>
        <taxon>Heliantheae alliance</taxon>
        <taxon>Heliantheae</taxon>
        <taxon>Helianthus</taxon>
    </lineage>
</organism>
<reference evidence="1 3" key="1">
    <citation type="journal article" date="2017" name="Nature">
        <title>The sunflower genome provides insights into oil metabolism, flowering and Asterid evolution.</title>
        <authorList>
            <person name="Badouin H."/>
            <person name="Gouzy J."/>
            <person name="Grassa C.J."/>
            <person name="Murat F."/>
            <person name="Staton S.E."/>
            <person name="Cottret L."/>
            <person name="Lelandais-Briere C."/>
            <person name="Owens G.L."/>
            <person name="Carrere S."/>
            <person name="Mayjonade B."/>
            <person name="Legrand L."/>
            <person name="Gill N."/>
            <person name="Kane N.C."/>
            <person name="Bowers J.E."/>
            <person name="Hubner S."/>
            <person name="Bellec A."/>
            <person name="Berard A."/>
            <person name="Berges H."/>
            <person name="Blanchet N."/>
            <person name="Boniface M.C."/>
            <person name="Brunel D."/>
            <person name="Catrice O."/>
            <person name="Chaidir N."/>
            <person name="Claudel C."/>
            <person name="Donnadieu C."/>
            <person name="Faraut T."/>
            <person name="Fievet G."/>
            <person name="Helmstetter N."/>
            <person name="King M."/>
            <person name="Knapp S.J."/>
            <person name="Lai Z."/>
            <person name="Le Paslier M.C."/>
            <person name="Lippi Y."/>
            <person name="Lorenzon L."/>
            <person name="Mandel J.R."/>
            <person name="Marage G."/>
            <person name="Marchand G."/>
            <person name="Marquand E."/>
            <person name="Bret-Mestries E."/>
            <person name="Morien E."/>
            <person name="Nambeesan S."/>
            <person name="Nguyen T."/>
            <person name="Pegot-Espagnet P."/>
            <person name="Pouilly N."/>
            <person name="Raftis F."/>
            <person name="Sallet E."/>
            <person name="Schiex T."/>
            <person name="Thomas J."/>
            <person name="Vandecasteele C."/>
            <person name="Vares D."/>
            <person name="Vear F."/>
            <person name="Vautrin S."/>
            <person name="Crespi M."/>
            <person name="Mangin B."/>
            <person name="Burke J.M."/>
            <person name="Salse J."/>
            <person name="Munos S."/>
            <person name="Vincourt P."/>
            <person name="Rieseberg L.H."/>
            <person name="Langlade N.B."/>
        </authorList>
    </citation>
    <scope>NUCLEOTIDE SEQUENCE [LARGE SCALE GENOMIC DNA]</scope>
    <source>
        <strain evidence="3">cv. SF193</strain>
        <tissue evidence="1">Leaves</tissue>
    </source>
</reference>
<accession>A0A251TR07</accession>
<evidence type="ECO:0000313" key="2">
    <source>
        <dbReference type="EMBL" id="OTG13560.1"/>
    </source>
</evidence>
<gene>
    <name evidence="2" type="ORF">HannXRQ_Chr09g0239461</name>
    <name evidence="1" type="ORF">HanXRQr2_Chr09g0363991</name>
</gene>